<reference evidence="2" key="1">
    <citation type="submission" date="2023-01" db="EMBL/GenBank/DDBJ databases">
        <title>Colletotrichum chrysophilum M932 genome sequence.</title>
        <authorList>
            <person name="Baroncelli R."/>
        </authorList>
    </citation>
    <scope>NUCLEOTIDE SEQUENCE</scope>
    <source>
        <strain evidence="2">M932</strain>
    </source>
</reference>
<feature type="region of interest" description="Disordered" evidence="1">
    <location>
        <begin position="1"/>
        <end position="65"/>
    </location>
</feature>
<dbReference type="AlphaFoldDB" id="A0AAD9A713"/>
<dbReference type="Proteomes" id="UP001243330">
    <property type="component" value="Unassembled WGS sequence"/>
</dbReference>
<feature type="compositionally biased region" description="Basic and acidic residues" evidence="1">
    <location>
        <begin position="107"/>
        <end position="124"/>
    </location>
</feature>
<dbReference type="EMBL" id="JAQOWY010000434">
    <property type="protein sequence ID" value="KAK1842120.1"/>
    <property type="molecule type" value="Genomic_DNA"/>
</dbReference>
<sequence>MTSSRDGLPPLIHPRPPIPSNLGRISSLQPAAPNQPPSSTMSESRPRPPKRFALESTDSARRQPARWESNHVLCLQLLISCHAAHAGSLAISRSSSTRTCAGRLHSCNEEPYRRPPRDPRRRVDTSLSSSDDYAKVECPGIDFIYQQSQIHGPRKMFSTSPNIGWSGPTNNHSIPITVFVGSLQTGCSLQPSRSLHRTLFRLFTLCRQGSLPIRGGVMSLGSHFPRPDTPVSTSGMPSPAAACLTATRP</sequence>
<feature type="region of interest" description="Disordered" evidence="1">
    <location>
        <begin position="107"/>
        <end position="129"/>
    </location>
</feature>
<proteinExistence type="predicted"/>
<comment type="caution">
    <text evidence="2">The sequence shown here is derived from an EMBL/GenBank/DDBJ whole genome shotgun (WGS) entry which is preliminary data.</text>
</comment>
<evidence type="ECO:0000313" key="3">
    <source>
        <dbReference type="Proteomes" id="UP001243330"/>
    </source>
</evidence>
<keyword evidence="3" id="KW-1185">Reference proteome</keyword>
<evidence type="ECO:0000256" key="1">
    <source>
        <dbReference type="SAM" id="MobiDB-lite"/>
    </source>
</evidence>
<protein>
    <submittedName>
        <fullName evidence="2">Uncharacterized protein</fullName>
    </submittedName>
</protein>
<evidence type="ECO:0000313" key="2">
    <source>
        <dbReference type="EMBL" id="KAK1842120.1"/>
    </source>
</evidence>
<feature type="region of interest" description="Disordered" evidence="1">
    <location>
        <begin position="228"/>
        <end position="249"/>
    </location>
</feature>
<accession>A0AAD9A713</accession>
<organism evidence="2 3">
    <name type="scientific">Colletotrichum chrysophilum</name>
    <dbReference type="NCBI Taxonomy" id="1836956"/>
    <lineage>
        <taxon>Eukaryota</taxon>
        <taxon>Fungi</taxon>
        <taxon>Dikarya</taxon>
        <taxon>Ascomycota</taxon>
        <taxon>Pezizomycotina</taxon>
        <taxon>Sordariomycetes</taxon>
        <taxon>Hypocreomycetidae</taxon>
        <taxon>Glomerellales</taxon>
        <taxon>Glomerellaceae</taxon>
        <taxon>Colletotrichum</taxon>
        <taxon>Colletotrichum gloeosporioides species complex</taxon>
    </lineage>
</organism>
<name>A0AAD9A713_9PEZI</name>
<gene>
    <name evidence="2" type="ORF">CCHR01_15265</name>
</gene>